<sequence length="240" mass="26085">MKKILPLTLALTSSMAIAQESIQEYGIVGASGTFGQSVYSTDNSANFGLTPTIFYYSNHGFIDGSLINVSVLPYLGISGNWRFSEVSDTFDSIPTGINERKGSLELGVTLGTPGARLTYLHDVSNVHQGSELQLHLGKTFATPLSDLSLTPFVEVDWRDKKLSNHVYGVSVAESLASGLAEYNPSTNLVYKAGLIGLYDLSDNFVVLSKGRIERHDDESPIVQRKLGYSFELGLTYKFAG</sequence>
<dbReference type="EMBL" id="AEIU01000002">
    <property type="protein sequence ID" value="EFP98558.1"/>
    <property type="molecule type" value="Genomic_DNA"/>
</dbReference>
<dbReference type="RefSeq" id="WP_009599230.1">
    <property type="nucleotide sequence ID" value="NZ_AEIU01000002.1"/>
</dbReference>
<dbReference type="STRING" id="796620.VIBC2010_08423"/>
<proteinExistence type="inferred from homology"/>
<keyword evidence="8" id="KW-1185">Reference proteome</keyword>
<evidence type="ECO:0000256" key="3">
    <source>
        <dbReference type="ARBA" id="ARBA00022729"/>
    </source>
</evidence>
<evidence type="ECO:0000256" key="1">
    <source>
        <dbReference type="ARBA" id="ARBA00004442"/>
    </source>
</evidence>
<evidence type="ECO:0000256" key="6">
    <source>
        <dbReference type="SAM" id="SignalP"/>
    </source>
</evidence>
<evidence type="ECO:0000256" key="5">
    <source>
        <dbReference type="ARBA" id="ARBA00023237"/>
    </source>
</evidence>
<dbReference type="OrthoDB" id="5295915at2"/>
<keyword evidence="3 6" id="KW-0732">Signal</keyword>
<comment type="similarity">
    <text evidence="2">Belongs to the MipA/OmpV family.</text>
</comment>
<gene>
    <name evidence="7" type="ORF">VIBC2010_08423</name>
</gene>
<keyword evidence="5" id="KW-0998">Cell outer membrane</keyword>
<dbReference type="Pfam" id="PF06629">
    <property type="entry name" value="MipA"/>
    <property type="match status" value="1"/>
</dbReference>
<dbReference type="PANTHER" id="PTHR38776">
    <property type="entry name" value="MLTA-INTERACTING PROTEIN-RELATED"/>
    <property type="match status" value="1"/>
</dbReference>
<reference evidence="7 8" key="1">
    <citation type="journal article" date="2012" name="Int. J. Syst. Evol. Microbiol.">
        <title>Vibrio caribbeanicus sp. nov., isolated from the marine sponge Scleritoderma cyanea.</title>
        <authorList>
            <person name="Hoffmann M."/>
            <person name="Monday S.R."/>
            <person name="Allard M.W."/>
            <person name="Strain E.A."/>
            <person name="Whittaker P."/>
            <person name="Naum M."/>
            <person name="McCarthy P.J."/>
            <person name="Lopez J.V."/>
            <person name="Fischer M."/>
            <person name="Brown E.W."/>
        </authorList>
    </citation>
    <scope>NUCLEOTIDE SEQUENCE [LARGE SCALE GENOMIC DNA]</scope>
    <source>
        <strain evidence="7 8">ATCC BAA-2122</strain>
    </source>
</reference>
<keyword evidence="4" id="KW-0472">Membrane</keyword>
<evidence type="ECO:0000256" key="2">
    <source>
        <dbReference type="ARBA" id="ARBA00005722"/>
    </source>
</evidence>
<feature type="signal peptide" evidence="6">
    <location>
        <begin position="1"/>
        <end position="18"/>
    </location>
</feature>
<name>E3BEE1_9VIBR</name>
<evidence type="ECO:0000256" key="4">
    <source>
        <dbReference type="ARBA" id="ARBA00023136"/>
    </source>
</evidence>
<dbReference type="InterPro" id="IPR010583">
    <property type="entry name" value="MipA"/>
</dbReference>
<evidence type="ECO:0000313" key="8">
    <source>
        <dbReference type="Proteomes" id="UP000002943"/>
    </source>
</evidence>
<organism evidence="7 8">
    <name type="scientific">Vibrio caribbeanicus ATCC BAA-2122</name>
    <dbReference type="NCBI Taxonomy" id="796620"/>
    <lineage>
        <taxon>Bacteria</taxon>
        <taxon>Pseudomonadati</taxon>
        <taxon>Pseudomonadota</taxon>
        <taxon>Gammaproteobacteria</taxon>
        <taxon>Vibrionales</taxon>
        <taxon>Vibrionaceae</taxon>
        <taxon>Vibrio</taxon>
    </lineage>
</organism>
<comment type="caution">
    <text evidence="7">The sequence shown here is derived from an EMBL/GenBank/DDBJ whole genome shotgun (WGS) entry which is preliminary data.</text>
</comment>
<dbReference type="eggNOG" id="COG3713">
    <property type="taxonomic scope" value="Bacteria"/>
</dbReference>
<protein>
    <submittedName>
        <fullName evidence="7">Outer membrane protein V</fullName>
    </submittedName>
</protein>
<accession>E3BEE1</accession>
<comment type="subcellular location">
    <subcellularLocation>
        <location evidence="1">Cell outer membrane</location>
    </subcellularLocation>
</comment>
<evidence type="ECO:0000313" key="7">
    <source>
        <dbReference type="EMBL" id="EFP98558.1"/>
    </source>
</evidence>
<dbReference type="PANTHER" id="PTHR38776:SF1">
    <property type="entry name" value="MLTA-INTERACTING PROTEIN-RELATED"/>
    <property type="match status" value="1"/>
</dbReference>
<dbReference type="GO" id="GO:0009279">
    <property type="term" value="C:cell outer membrane"/>
    <property type="evidence" value="ECO:0007669"/>
    <property type="project" value="UniProtKB-SubCell"/>
</dbReference>
<feature type="chain" id="PRO_5003167256" evidence="6">
    <location>
        <begin position="19"/>
        <end position="240"/>
    </location>
</feature>
<dbReference type="Proteomes" id="UP000002943">
    <property type="component" value="Unassembled WGS sequence"/>
</dbReference>
<dbReference type="AlphaFoldDB" id="E3BEE1"/>